<dbReference type="PANTHER" id="PTHR23342:SF0">
    <property type="entry name" value="N-ACETYLGLUTAMATE SYNTHASE, MITOCHONDRIAL"/>
    <property type="match status" value="1"/>
</dbReference>
<dbReference type="Proteomes" id="UP000321567">
    <property type="component" value="Unassembled WGS sequence"/>
</dbReference>
<dbReference type="GO" id="GO:0042450">
    <property type="term" value="P:L-arginine biosynthetic process via ornithine"/>
    <property type="evidence" value="ECO:0007669"/>
    <property type="project" value="UniProtKB-UniRule"/>
</dbReference>
<dbReference type="EMBL" id="BJZO01000006">
    <property type="protein sequence ID" value="GEO80239.1"/>
    <property type="molecule type" value="Genomic_DNA"/>
</dbReference>
<keyword evidence="6 9" id="KW-0418">Kinase</keyword>
<keyword evidence="3 9" id="KW-0028">Amino-acid biosynthesis</keyword>
<dbReference type="InterPro" id="IPR041727">
    <property type="entry name" value="NAGK-C"/>
</dbReference>
<evidence type="ECO:0000256" key="9">
    <source>
        <dbReference type="HAMAP-Rule" id="MF_00082"/>
    </source>
</evidence>
<proteinExistence type="inferred from homology"/>
<name>A0A512H446_9PROT</name>
<sequence length="316" mass="33139">MTACGPSSSESDAADLPDDLSWPQKARVLAEALPYMHRFAGKTIVIKYGGHAMGDPALARGFARDVVLLKQVGMNPVVVHGGGPQIGRMLDTLRIQSTFIDGLRVTDSATVDVVEMVLAGSINKAIVTAINQAGGFAVGLSGKDGRLIQARKLTRTVRDPDSNIERELDLGFVGEPCGINPHVLDQFRQSDIIPVIAPIGIGSHGETFNINADTAAGAVAAEVKASHLLMLTDITGVLDSTKTLIEELSVERARLLMADGTIKGGMIPKVQTCISAVEAGVDAAVIVDGRVPHAVLLEIFTPKGAGTLIRAGVAER</sequence>
<dbReference type="PIRSF" id="PIRSF000728">
    <property type="entry name" value="NAGK"/>
    <property type="match status" value="1"/>
</dbReference>
<feature type="site" description="Transition state stabilizer" evidence="9">
    <location>
        <position position="47"/>
    </location>
</feature>
<comment type="pathway">
    <text evidence="1 9">Amino-acid biosynthesis; L-arginine biosynthesis; N(2)-acetyl-L-ornithine from L-glutamate: step 2/4.</text>
</comment>
<keyword evidence="2 9" id="KW-0055">Arginine biosynthesis</keyword>
<dbReference type="FunFam" id="3.40.1160.10:FF:000004">
    <property type="entry name" value="Acetylglutamate kinase"/>
    <property type="match status" value="1"/>
</dbReference>
<dbReference type="EC" id="2.7.2.8" evidence="9"/>
<evidence type="ECO:0000256" key="3">
    <source>
        <dbReference type="ARBA" id="ARBA00022605"/>
    </source>
</evidence>
<evidence type="ECO:0000256" key="8">
    <source>
        <dbReference type="ARBA" id="ARBA00048141"/>
    </source>
</evidence>
<dbReference type="RefSeq" id="WP_147162305.1">
    <property type="nucleotide sequence ID" value="NZ_BJZO01000006.1"/>
</dbReference>
<dbReference type="OrthoDB" id="9803155at2"/>
<dbReference type="UniPathway" id="UPA00068">
    <property type="reaction ID" value="UER00107"/>
</dbReference>
<dbReference type="InterPro" id="IPR036393">
    <property type="entry name" value="AceGlu_kinase-like_sf"/>
</dbReference>
<dbReference type="InterPro" id="IPR037528">
    <property type="entry name" value="ArgB"/>
</dbReference>
<feature type="domain" description="Aspartate/glutamate/uridylate kinase" evidence="10">
    <location>
        <begin position="42"/>
        <end position="288"/>
    </location>
</feature>
<keyword evidence="5 9" id="KW-0547">Nucleotide-binding</keyword>
<comment type="caution">
    <text evidence="11">The sequence shown here is derived from an EMBL/GenBank/DDBJ whole genome shotgun (WGS) entry which is preliminary data.</text>
</comment>
<keyword evidence="7 9" id="KW-0067">ATP-binding</keyword>
<evidence type="ECO:0000256" key="7">
    <source>
        <dbReference type="ARBA" id="ARBA00022840"/>
    </source>
</evidence>
<dbReference type="PRINTS" id="PR00474">
    <property type="entry name" value="GLU5KINASE"/>
</dbReference>
<evidence type="ECO:0000256" key="4">
    <source>
        <dbReference type="ARBA" id="ARBA00022679"/>
    </source>
</evidence>
<dbReference type="AlphaFoldDB" id="A0A512H446"/>
<dbReference type="InterPro" id="IPR001048">
    <property type="entry name" value="Asp/Glu/Uridylate_kinase"/>
</dbReference>
<protein>
    <recommendedName>
        <fullName evidence="9">Acetylglutamate kinase</fullName>
        <ecNumber evidence="9">2.7.2.8</ecNumber>
    </recommendedName>
    <alternativeName>
        <fullName evidence="9">N-acetyl-L-glutamate 5-phosphotransferase</fullName>
    </alternativeName>
    <alternativeName>
        <fullName evidence="9">NAG kinase</fullName>
        <shortName evidence="9">NAGK</shortName>
    </alternativeName>
</protein>
<keyword evidence="9" id="KW-0963">Cytoplasm</keyword>
<keyword evidence="12" id="KW-1185">Reference proteome</keyword>
<reference evidence="11 12" key="1">
    <citation type="submission" date="2019-07" db="EMBL/GenBank/DDBJ databases">
        <title>Whole genome shotgun sequence of Rhodospirillum oryzae NBRC 107573.</title>
        <authorList>
            <person name="Hosoyama A."/>
            <person name="Uohara A."/>
            <person name="Ohji S."/>
            <person name="Ichikawa N."/>
        </authorList>
    </citation>
    <scope>NUCLEOTIDE SEQUENCE [LARGE SCALE GENOMIC DNA]</scope>
    <source>
        <strain evidence="11 12">NBRC 107573</strain>
    </source>
</reference>
<evidence type="ECO:0000256" key="6">
    <source>
        <dbReference type="ARBA" id="ARBA00022777"/>
    </source>
</evidence>
<comment type="function">
    <text evidence="9">Catalyzes the ATP-dependent phosphorylation of N-acetyl-L-glutamate.</text>
</comment>
<evidence type="ECO:0000313" key="11">
    <source>
        <dbReference type="EMBL" id="GEO80239.1"/>
    </source>
</evidence>
<dbReference type="GO" id="GO:0003991">
    <property type="term" value="F:acetylglutamate kinase activity"/>
    <property type="evidence" value="ECO:0007669"/>
    <property type="project" value="UniProtKB-UniRule"/>
</dbReference>
<feature type="binding site" evidence="9">
    <location>
        <position position="209"/>
    </location>
    <ligand>
        <name>substrate</name>
    </ligand>
</feature>
<evidence type="ECO:0000256" key="5">
    <source>
        <dbReference type="ARBA" id="ARBA00022741"/>
    </source>
</evidence>
<dbReference type="GO" id="GO:0005737">
    <property type="term" value="C:cytoplasm"/>
    <property type="evidence" value="ECO:0007669"/>
    <property type="project" value="UniProtKB-SubCell"/>
</dbReference>
<evidence type="ECO:0000256" key="2">
    <source>
        <dbReference type="ARBA" id="ARBA00022571"/>
    </source>
</evidence>
<dbReference type="GO" id="GO:0005524">
    <property type="term" value="F:ATP binding"/>
    <property type="evidence" value="ECO:0007669"/>
    <property type="project" value="UniProtKB-UniRule"/>
</dbReference>
<comment type="subcellular location">
    <subcellularLocation>
        <location evidence="9">Cytoplasm</location>
    </subcellularLocation>
</comment>
<dbReference type="PANTHER" id="PTHR23342">
    <property type="entry name" value="N-ACETYLGLUTAMATE SYNTHASE"/>
    <property type="match status" value="1"/>
</dbReference>
<comment type="similarity">
    <text evidence="9">Belongs to the acetylglutamate kinase family. ArgB subfamily.</text>
</comment>
<feature type="binding site" evidence="9">
    <location>
        <position position="104"/>
    </location>
    <ligand>
        <name>substrate</name>
    </ligand>
</feature>
<evidence type="ECO:0000259" key="10">
    <source>
        <dbReference type="Pfam" id="PF00696"/>
    </source>
</evidence>
<organism evidence="11 12">
    <name type="scientific">Pararhodospirillum oryzae</name>
    <dbReference type="NCBI Taxonomy" id="478448"/>
    <lineage>
        <taxon>Bacteria</taxon>
        <taxon>Pseudomonadati</taxon>
        <taxon>Pseudomonadota</taxon>
        <taxon>Alphaproteobacteria</taxon>
        <taxon>Rhodospirillales</taxon>
        <taxon>Rhodospirillaceae</taxon>
        <taxon>Pararhodospirillum</taxon>
    </lineage>
</organism>
<dbReference type="SUPFAM" id="SSF53633">
    <property type="entry name" value="Carbamate kinase-like"/>
    <property type="match status" value="1"/>
</dbReference>
<dbReference type="CDD" id="cd04250">
    <property type="entry name" value="AAK_NAGK-C"/>
    <property type="match status" value="1"/>
</dbReference>
<keyword evidence="4 9" id="KW-0808">Transferase</keyword>
<dbReference type="InterPro" id="IPR001057">
    <property type="entry name" value="Glu/AcGlu_kinase"/>
</dbReference>
<accession>A0A512H446</accession>
<evidence type="ECO:0000256" key="1">
    <source>
        <dbReference type="ARBA" id="ARBA00004828"/>
    </source>
</evidence>
<dbReference type="HAMAP" id="MF_00082">
    <property type="entry name" value="ArgB"/>
    <property type="match status" value="1"/>
</dbReference>
<comment type="catalytic activity">
    <reaction evidence="8 9">
        <text>N-acetyl-L-glutamate + ATP = N-acetyl-L-glutamyl 5-phosphate + ADP</text>
        <dbReference type="Rhea" id="RHEA:14629"/>
        <dbReference type="ChEBI" id="CHEBI:30616"/>
        <dbReference type="ChEBI" id="CHEBI:44337"/>
        <dbReference type="ChEBI" id="CHEBI:57936"/>
        <dbReference type="ChEBI" id="CHEBI:456216"/>
        <dbReference type="EC" id="2.7.2.8"/>
    </reaction>
</comment>
<dbReference type="Gene3D" id="3.40.1160.10">
    <property type="entry name" value="Acetylglutamate kinase-like"/>
    <property type="match status" value="1"/>
</dbReference>
<gene>
    <name evidence="9 11" type="primary">argB</name>
    <name evidence="11" type="ORF">ROR02_03700</name>
</gene>
<dbReference type="InterPro" id="IPR004662">
    <property type="entry name" value="AcgluKinase_fam"/>
</dbReference>
<feature type="binding site" evidence="9">
    <location>
        <begin position="82"/>
        <end position="83"/>
    </location>
    <ligand>
        <name>substrate</name>
    </ligand>
</feature>
<dbReference type="NCBIfam" id="TIGR00761">
    <property type="entry name" value="argB"/>
    <property type="match status" value="1"/>
</dbReference>
<dbReference type="Pfam" id="PF00696">
    <property type="entry name" value="AA_kinase"/>
    <property type="match status" value="1"/>
</dbReference>
<evidence type="ECO:0000313" key="12">
    <source>
        <dbReference type="Proteomes" id="UP000321567"/>
    </source>
</evidence>
<feature type="site" description="Transition state stabilizer" evidence="9">
    <location>
        <position position="269"/>
    </location>
</feature>